<gene>
    <name evidence="2" type="primary">65</name>
    <name evidence="2" type="ORF">PBI_CJW1_65</name>
</gene>
<proteinExistence type="predicted"/>
<keyword evidence="3" id="KW-1185">Reference proteome</keyword>
<dbReference type="Proteomes" id="UP000000968">
    <property type="component" value="Segment"/>
</dbReference>
<evidence type="ECO:0000313" key="2">
    <source>
        <dbReference type="EMBL" id="AAN01680.1"/>
    </source>
</evidence>
<sequence length="200" mass="21645">MDCASGVGLDSESPDSWRHTPLRPRDLTLRAPVRATHPPRHRVWDARAQRGWLGSFLLSTQSVATPLETPTKVPSFPWWGSLLTSQGDSPMKKTLIAAALAAAALLTPSCSLMSHQVYTDCTVQAKDTLLDGNGDGGVTRTKRVTTTCGAFDVEDSLAGGFNSWDLWTALEVGKTYDIETGGPRVGFFSMFPYVTKVTAK</sequence>
<accession>Q857U6</accession>
<evidence type="ECO:0000313" key="3">
    <source>
        <dbReference type="Proteomes" id="UP000000968"/>
    </source>
</evidence>
<dbReference type="RefSeq" id="NP_817515.1">
    <property type="nucleotide sequence ID" value="NC_004681.1"/>
</dbReference>
<dbReference type="KEGG" id="vg:1259130"/>
<organism evidence="2 3">
    <name type="scientific">Mycobacterium phage Cjw1</name>
    <dbReference type="NCBI Taxonomy" id="2907830"/>
    <lineage>
        <taxon>Viruses</taxon>
        <taxon>Duplodnaviria</taxon>
        <taxon>Heunggongvirae</taxon>
        <taxon>Uroviricota</taxon>
        <taxon>Caudoviricetes</taxon>
        <taxon>Kostyavirus</taxon>
        <taxon>Kostyavirus CJW1</taxon>
    </lineage>
</organism>
<name>Q857U6_9CAUD</name>
<feature type="region of interest" description="Disordered" evidence="1">
    <location>
        <begin position="1"/>
        <end position="23"/>
    </location>
</feature>
<dbReference type="EMBL" id="AY129331">
    <property type="protein sequence ID" value="AAN01680.1"/>
    <property type="molecule type" value="Genomic_DNA"/>
</dbReference>
<evidence type="ECO:0000256" key="1">
    <source>
        <dbReference type="SAM" id="MobiDB-lite"/>
    </source>
</evidence>
<protein>
    <submittedName>
        <fullName evidence="2">Uncharacterized protein</fullName>
    </submittedName>
</protein>
<reference evidence="2 3" key="1">
    <citation type="journal article" date="2003" name="Cell">
        <title>Origins of highly mosaic mycobacteriophage genomes.</title>
        <authorList>
            <person name="Pedulla M.L."/>
            <person name="Ford M.E."/>
            <person name="Houtz J.M."/>
            <person name="Karthikeyan T."/>
            <person name="Wadsworth C."/>
            <person name="Lewis J.A."/>
            <person name="Jacobs-Sera D."/>
            <person name="Falbo J."/>
            <person name="Gross J."/>
            <person name="Pannunzio N.R."/>
            <person name="Brucker W."/>
            <person name="Kumar V."/>
            <person name="Kandasamy J."/>
            <person name="Keenan L."/>
            <person name="Bardarov S."/>
            <person name="Kriakov J."/>
            <person name="Lawrence J.G."/>
            <person name="Jacobs W.R. Jr."/>
            <person name="Hendrix R.W."/>
            <person name="Hatfull G.F."/>
        </authorList>
    </citation>
    <scope>NUCLEOTIDE SEQUENCE</scope>
</reference>